<reference evidence="2" key="2">
    <citation type="submission" date="2020-09" db="EMBL/GenBank/DDBJ databases">
        <authorList>
            <person name="Sun Q."/>
            <person name="Zhou Y."/>
        </authorList>
    </citation>
    <scope>NUCLEOTIDE SEQUENCE</scope>
    <source>
        <strain evidence="2">CGMCC 4.7679</strain>
    </source>
</reference>
<dbReference type="AlphaFoldDB" id="A0A8H9IX12"/>
<dbReference type="InterPro" id="IPR005149">
    <property type="entry name" value="Tscrpt_reg_PadR_N"/>
</dbReference>
<dbReference type="SUPFAM" id="SSF46785">
    <property type="entry name" value="Winged helix' DNA-binding domain"/>
    <property type="match status" value="1"/>
</dbReference>
<evidence type="ECO:0000313" key="2">
    <source>
        <dbReference type="EMBL" id="GHF63713.1"/>
    </source>
</evidence>
<sequence length="193" mass="22271">MSLRHALLALLEAGPMTGYELAKQFDQSADRVWHAPHPQIYTELRKLEGEELVAADEQPRGTKAVKRAYRLTPAGEGELRRWVSEVEAPAAVRDAVYLKATYFEYAEPDVVRRQFELHRAHHQEQLQRWERHVAQLRAHETELLQRRLAHAPEADHEAIVAYKVHVYQGMAERARTEIAWAERGLELVKKLSG</sequence>
<evidence type="ECO:0000313" key="3">
    <source>
        <dbReference type="Proteomes" id="UP000658656"/>
    </source>
</evidence>
<accession>A0A8H9IX12</accession>
<dbReference type="PANTHER" id="PTHR43252:SF4">
    <property type="entry name" value="TRANSCRIPTIONAL REGULATORY PROTEIN"/>
    <property type="match status" value="1"/>
</dbReference>
<gene>
    <name evidence="2" type="ORF">GCM10017566_41710</name>
</gene>
<protein>
    <submittedName>
        <fullName evidence="2">Transcriptional regulator</fullName>
    </submittedName>
</protein>
<dbReference type="Gene3D" id="1.10.10.10">
    <property type="entry name" value="Winged helix-like DNA-binding domain superfamily/Winged helix DNA-binding domain"/>
    <property type="match status" value="1"/>
</dbReference>
<reference evidence="2" key="1">
    <citation type="journal article" date="2014" name="Int. J. Syst. Evol. Microbiol.">
        <title>Complete genome sequence of Corynebacterium casei LMG S-19264T (=DSM 44701T), isolated from a smear-ripened cheese.</title>
        <authorList>
            <consortium name="US DOE Joint Genome Institute (JGI-PGF)"/>
            <person name="Walter F."/>
            <person name="Albersmeier A."/>
            <person name="Kalinowski J."/>
            <person name="Ruckert C."/>
        </authorList>
    </citation>
    <scope>NUCLEOTIDE SEQUENCE</scope>
    <source>
        <strain evidence="2">CGMCC 4.7679</strain>
    </source>
</reference>
<evidence type="ECO:0000259" key="1">
    <source>
        <dbReference type="Pfam" id="PF03551"/>
    </source>
</evidence>
<dbReference type="RefSeq" id="WP_183176640.1">
    <property type="nucleotide sequence ID" value="NZ_BNAV01000005.1"/>
</dbReference>
<comment type="caution">
    <text evidence="2">The sequence shown here is derived from an EMBL/GenBank/DDBJ whole genome shotgun (WGS) entry which is preliminary data.</text>
</comment>
<organism evidence="2 3">
    <name type="scientific">Amycolatopsis bartoniae</name>
    <dbReference type="NCBI Taxonomy" id="941986"/>
    <lineage>
        <taxon>Bacteria</taxon>
        <taxon>Bacillati</taxon>
        <taxon>Actinomycetota</taxon>
        <taxon>Actinomycetes</taxon>
        <taxon>Pseudonocardiales</taxon>
        <taxon>Pseudonocardiaceae</taxon>
        <taxon>Amycolatopsis</taxon>
    </lineage>
</organism>
<proteinExistence type="predicted"/>
<keyword evidence="3" id="KW-1185">Reference proteome</keyword>
<feature type="domain" description="Transcription regulator PadR N-terminal" evidence="1">
    <location>
        <begin position="7"/>
        <end position="80"/>
    </location>
</feature>
<dbReference type="PANTHER" id="PTHR43252">
    <property type="entry name" value="TRANSCRIPTIONAL REGULATOR YQJI"/>
    <property type="match status" value="1"/>
</dbReference>
<dbReference type="EMBL" id="BNAV01000005">
    <property type="protein sequence ID" value="GHF63713.1"/>
    <property type="molecule type" value="Genomic_DNA"/>
</dbReference>
<dbReference type="InterPro" id="IPR036388">
    <property type="entry name" value="WH-like_DNA-bd_sf"/>
</dbReference>
<dbReference type="Pfam" id="PF03551">
    <property type="entry name" value="PadR"/>
    <property type="match status" value="1"/>
</dbReference>
<dbReference type="Proteomes" id="UP000658656">
    <property type="component" value="Unassembled WGS sequence"/>
</dbReference>
<dbReference type="InterPro" id="IPR036390">
    <property type="entry name" value="WH_DNA-bd_sf"/>
</dbReference>
<name>A0A8H9IX12_9PSEU</name>